<dbReference type="Gene3D" id="3.40.50.2300">
    <property type="match status" value="2"/>
</dbReference>
<dbReference type="Pfam" id="PF13458">
    <property type="entry name" value="Peripla_BP_6"/>
    <property type="match status" value="1"/>
</dbReference>
<dbReference type="EMBL" id="CAFAAI010000271">
    <property type="protein sequence ID" value="CAB4808931.1"/>
    <property type="molecule type" value="Genomic_DNA"/>
</dbReference>
<accession>A0A6J6YHK5</accession>
<dbReference type="AlphaFoldDB" id="A0A6J6YHK5"/>
<evidence type="ECO:0000313" key="4">
    <source>
        <dbReference type="EMBL" id="CAB4808931.1"/>
    </source>
</evidence>
<feature type="domain" description="Leucine-binding protein" evidence="3">
    <location>
        <begin position="108"/>
        <end position="430"/>
    </location>
</feature>
<dbReference type="InterPro" id="IPR028082">
    <property type="entry name" value="Peripla_BP_I"/>
</dbReference>
<sequence length="478" mass="50345">MLRRHRQGYRLVAVPLVLAMLVTACGKSRDAAAPAGSSPDSSSSQPVTDGSLPAADVPMFGDAPWPCSKGEGANTDSGNEPGVTKDEISIAGGDDAGYVGSPGLSHQLTDAMRALVKKCNELGGINGRQITFNYFDAGIFNVVAAMQGVCDQKDFFLVGEGWAFDSNQEEVRLKCGIPAVPTYSVSGAFAHGKDVFVGVPNPSDEMSAGFFAQMATLFPDAVKHVATLVGNFSATQESGDKVLAVAPQYGWGFADAKLEYNAAGEADWTPFIKQIKDSGATMLYWSGTCLPHLQLVAQAAKANGLNIPIVTDANHYAAECAGANTDGSLDNVYVRLSGIPLEEASTNKATQDYLDLMKTYGGDIALLGTQTTSSFLLWATASQQCGAELTRACVLANLAKVTKWTGHGIHAEDNPSQNHPSSCNIVLKIEGTGYKRVAPAEVGTYECKPEWIAKVSGTRALAAALLDSNRISQAFATK</sequence>
<dbReference type="InterPro" id="IPR028081">
    <property type="entry name" value="Leu-bd"/>
</dbReference>
<evidence type="ECO:0000256" key="2">
    <source>
        <dbReference type="SAM" id="MobiDB-lite"/>
    </source>
</evidence>
<name>A0A6J6YHK5_9ZZZZ</name>
<feature type="region of interest" description="Disordered" evidence="2">
    <location>
        <begin position="30"/>
        <end position="87"/>
    </location>
</feature>
<dbReference type="PROSITE" id="PS51257">
    <property type="entry name" value="PROKAR_LIPOPROTEIN"/>
    <property type="match status" value="1"/>
</dbReference>
<evidence type="ECO:0000259" key="3">
    <source>
        <dbReference type="Pfam" id="PF13458"/>
    </source>
</evidence>
<reference evidence="4" key="1">
    <citation type="submission" date="2020-05" db="EMBL/GenBank/DDBJ databases">
        <authorList>
            <person name="Chiriac C."/>
            <person name="Salcher M."/>
            <person name="Ghai R."/>
            <person name="Kavagutti S V."/>
        </authorList>
    </citation>
    <scope>NUCLEOTIDE SEQUENCE</scope>
</reference>
<keyword evidence="1" id="KW-0732">Signal</keyword>
<feature type="compositionally biased region" description="Low complexity" evidence="2">
    <location>
        <begin position="31"/>
        <end position="44"/>
    </location>
</feature>
<evidence type="ECO:0000256" key="1">
    <source>
        <dbReference type="ARBA" id="ARBA00022729"/>
    </source>
</evidence>
<protein>
    <submittedName>
        <fullName evidence="4">Unannotated protein</fullName>
    </submittedName>
</protein>
<gene>
    <name evidence="4" type="ORF">UFOPK2992_01445</name>
</gene>
<organism evidence="4">
    <name type="scientific">freshwater metagenome</name>
    <dbReference type="NCBI Taxonomy" id="449393"/>
    <lineage>
        <taxon>unclassified sequences</taxon>
        <taxon>metagenomes</taxon>
        <taxon>ecological metagenomes</taxon>
    </lineage>
</organism>
<dbReference type="SUPFAM" id="SSF53822">
    <property type="entry name" value="Periplasmic binding protein-like I"/>
    <property type="match status" value="1"/>
</dbReference>
<proteinExistence type="predicted"/>